<dbReference type="Gene3D" id="1.20.900.10">
    <property type="entry name" value="Dbl homology (DH) domain"/>
    <property type="match status" value="1"/>
</dbReference>
<dbReference type="InterPro" id="IPR001331">
    <property type="entry name" value="GDS_CDC24_CS"/>
</dbReference>
<keyword evidence="2" id="KW-1133">Transmembrane helix</keyword>
<feature type="region of interest" description="Disordered" evidence="1">
    <location>
        <begin position="814"/>
        <end position="837"/>
    </location>
</feature>
<sequence>MDELSKGMTQTGSTAVTDKIQENNGSSTPVVYVTDSCLEWERVRAACERLGAVAVAPGAEALPPPLPPPSPPAYLVTAHFSGDLFDAAHKSKYRVLGPTAVLQLSDRDEPPPTNTRPLYSLAMRGAVICFSGFRDKEELTYLITLIHYMGGSIRKDMSSKVTHLIAAAATGEKYRYATTFALPVLDRSWVHACWDRRDDPACLATNDDVIKEHKLKVFAGARVCFVGFPEDETQHMTEVLASNGGGACQIDDADCTHVVMANGETFGRSLILSPHPKTPNTSTKLSRATPNRSQSTPKSSLYRRLSARLSGRRDSPNVQSADVDEQPKDQRDKLIQIARISIRDKQLTSVDQTDNSISFIGKSFINDLSPNESKSSPHVDHVELRRYKSSGKENKNISLLANDIVGMNVKDKREVFRNKSMNMFNLVDCITETGSLHSSLTKSLCDLNPKDQLGSFLQPTSTANNELQQSTTTISSGKKRSRNSTDSNFQVSIVDTNLSPDKSEESNWKSIKRLKIKDSFKFKNRPTIFKRTKKDSVSKASGEITVEAVTPDSIKPTDPAGEFIASTSSPIREDDNASICSVNTSKQSGFFDISFASIRSSKTVKSASKLRRSVKSFTASFRSERKKKYEKRSERNTVEVDACHLPVDLRNVSTPKRDLDDMNLDISPVQVDTVDSTDMTTPVRTDVDELDEPAVFKTPQSIWLRAHRHSICASAELRNVPSLPAPISRDQPPPASTLLTRDARAISQCHGISLPVVDEHNTVLAPECNARAHVVKAEWFWASVQNEEAQDEKDFLYKDYLSEMSRRSSVGGACAAPADEGCSGTPGGGSTAGNTPAQLQRIRKRKLMRGVDAALHKRRSSVSDAVLLSLSGNLLDCTPSPDGKQLLEESEVPDNVVRKLMSPRQQVFMELLQTESNYVGILHTIVMMFKQPLEEMVEEDTSSGKNQALLNNTELKNIFGNLPPIYELHQRMLEELRYAQANWSEEVSIGRLVLKYTPDMLKAYPPFINFFENTKEMLQQCDRENPRFHAFLKICQTKPECGRQSLQELLIRPVQRLPSISLLLDDILKHTHKNNPDHAALVSALAGLREVMSHINEDKRKTEGQMQMFDIYNDIDQCPPHLVSSHRTFVARCEVVELSKELSGRGDHLVLFLFTDTMEVCKKRSKVFNSKSPTNGTSTMRIGSSKPYRHISLMPLSTVKRVVDIREAEDCHNVFALMCRSNQELKEKLYSFMITDEAVDKSHFLRQLCRQMANTVCKADADKFLACLESHQLEIDTSDLALSTLSKVSKFAARTRIKLEALAGLGGWLRAEPGSGLLDTWVLRAHLLAQVGRALSFNKTPSKLKRAMSSMISPFGSTTNLPAAQLAQMRLASCNNINEMGAGGGACSEGGGEAPRVKPPPPYAVSDDAPPPPDYTLPPPPPPHLYRSTYGVRYMLRRFYVTTWCGNMSVVASVLTVNVNLLIQRQNKVDFMSNLAHLQRGGIVLEVPSYALSEIFECRYH</sequence>
<feature type="compositionally biased region" description="Polar residues" evidence="1">
    <location>
        <begin position="7"/>
        <end position="25"/>
    </location>
</feature>
<feature type="region of interest" description="Disordered" evidence="1">
    <location>
        <begin position="1"/>
        <end position="25"/>
    </location>
</feature>
<feature type="region of interest" description="Disordered" evidence="1">
    <location>
        <begin position="269"/>
        <end position="330"/>
    </location>
</feature>
<feature type="region of interest" description="Disordered" evidence="1">
    <location>
        <begin position="457"/>
        <end position="487"/>
    </location>
</feature>
<evidence type="ECO:0008006" key="7">
    <source>
        <dbReference type="Google" id="ProtNLM"/>
    </source>
</evidence>
<dbReference type="InterPro" id="IPR001357">
    <property type="entry name" value="BRCT_dom"/>
</dbReference>
<reference evidence="5" key="2">
    <citation type="submission" date="2022-10" db="EMBL/GenBank/DDBJ databases">
        <authorList>
            <consortium name="ENA_rothamsted_submissions"/>
            <consortium name="culmorum"/>
            <person name="King R."/>
        </authorList>
    </citation>
    <scope>NUCLEOTIDE SEQUENCE</scope>
</reference>
<dbReference type="Proteomes" id="UP001153714">
    <property type="component" value="Chromosome 10"/>
</dbReference>
<feature type="transmembrane region" description="Helical" evidence="2">
    <location>
        <begin position="1439"/>
        <end position="1463"/>
    </location>
</feature>
<dbReference type="CDD" id="cd00160">
    <property type="entry name" value="RhoGEF"/>
    <property type="match status" value="1"/>
</dbReference>
<feature type="domain" description="BRCT" evidence="4">
    <location>
        <begin position="118"/>
        <end position="193"/>
    </location>
</feature>
<dbReference type="CDD" id="cd17733">
    <property type="entry name" value="BRCT_Ect2_rpt1"/>
    <property type="match status" value="1"/>
</dbReference>
<feature type="compositionally biased region" description="Pro residues" evidence="1">
    <location>
        <begin position="1397"/>
        <end position="1422"/>
    </location>
</feature>
<dbReference type="CDD" id="cd01229">
    <property type="entry name" value="PH_Ect2"/>
    <property type="match status" value="1"/>
</dbReference>
<proteinExistence type="predicted"/>
<dbReference type="PROSITE" id="PS50172">
    <property type="entry name" value="BRCT"/>
    <property type="match status" value="1"/>
</dbReference>
<evidence type="ECO:0000259" key="3">
    <source>
        <dbReference type="PROSITE" id="PS50010"/>
    </source>
</evidence>
<dbReference type="InterPro" id="IPR026817">
    <property type="entry name" value="Ect2"/>
</dbReference>
<dbReference type="SUPFAM" id="SSF50729">
    <property type="entry name" value="PH domain-like"/>
    <property type="match status" value="1"/>
</dbReference>
<feature type="compositionally biased region" description="Polar residues" evidence="1">
    <location>
        <begin position="457"/>
        <end position="476"/>
    </location>
</feature>
<dbReference type="SUPFAM" id="SSF48065">
    <property type="entry name" value="DBL homology domain (DH-domain)"/>
    <property type="match status" value="1"/>
</dbReference>
<evidence type="ECO:0000256" key="2">
    <source>
        <dbReference type="SAM" id="Phobius"/>
    </source>
</evidence>
<dbReference type="GO" id="GO:0000281">
    <property type="term" value="P:mitotic cytokinesis"/>
    <property type="evidence" value="ECO:0007669"/>
    <property type="project" value="TreeGrafter"/>
</dbReference>
<dbReference type="GO" id="GO:0007399">
    <property type="term" value="P:nervous system development"/>
    <property type="evidence" value="ECO:0007669"/>
    <property type="project" value="TreeGrafter"/>
</dbReference>
<feature type="compositionally biased region" description="Low complexity" evidence="1">
    <location>
        <begin position="299"/>
        <end position="309"/>
    </location>
</feature>
<dbReference type="Pfam" id="PF21242">
    <property type="entry name" value="ECT2_PH"/>
    <property type="match status" value="1"/>
</dbReference>
<feature type="domain" description="DH" evidence="3">
    <location>
        <begin position="903"/>
        <end position="1098"/>
    </location>
</feature>
<dbReference type="GO" id="GO:0005085">
    <property type="term" value="F:guanyl-nucleotide exchange factor activity"/>
    <property type="evidence" value="ECO:0007669"/>
    <property type="project" value="InterPro"/>
</dbReference>
<dbReference type="GO" id="GO:0005096">
    <property type="term" value="F:GTPase activator activity"/>
    <property type="evidence" value="ECO:0007669"/>
    <property type="project" value="InterPro"/>
</dbReference>
<dbReference type="InterPro" id="IPR036420">
    <property type="entry name" value="BRCT_dom_sf"/>
</dbReference>
<feature type="compositionally biased region" description="Polar residues" evidence="1">
    <location>
        <begin position="278"/>
        <end position="298"/>
    </location>
</feature>
<dbReference type="Pfam" id="PF00621">
    <property type="entry name" value="RhoGEF"/>
    <property type="match status" value="1"/>
</dbReference>
<dbReference type="SMART" id="SM00292">
    <property type="entry name" value="BRCT"/>
    <property type="match status" value="1"/>
</dbReference>
<gene>
    <name evidence="5" type="ORF">DIATSA_LOCUS1141</name>
</gene>
<accession>A0A9N9N599</accession>
<dbReference type="Pfam" id="PF21243">
    <property type="entry name" value="ECT2_BRCT0"/>
    <property type="match status" value="1"/>
</dbReference>
<dbReference type="SUPFAM" id="SSF52113">
    <property type="entry name" value="BRCT domain"/>
    <property type="match status" value="2"/>
</dbReference>
<dbReference type="PANTHER" id="PTHR16777">
    <property type="entry name" value="PROTEIN ECT2"/>
    <property type="match status" value="1"/>
</dbReference>
<dbReference type="InterPro" id="IPR011993">
    <property type="entry name" value="PH-like_dom_sf"/>
</dbReference>
<keyword evidence="2" id="KW-0812">Transmembrane</keyword>
<protein>
    <recommendedName>
        <fullName evidence="7">Protein ECT2</fullName>
    </recommendedName>
</protein>
<dbReference type="InterPro" id="IPR000219">
    <property type="entry name" value="DH_dom"/>
</dbReference>
<dbReference type="InterPro" id="IPR035899">
    <property type="entry name" value="DBL_dom_sf"/>
</dbReference>
<dbReference type="EMBL" id="OU893341">
    <property type="protein sequence ID" value="CAG9782918.1"/>
    <property type="molecule type" value="Genomic_DNA"/>
</dbReference>
<evidence type="ECO:0000259" key="4">
    <source>
        <dbReference type="PROSITE" id="PS50172"/>
    </source>
</evidence>
<keyword evidence="6" id="KW-1185">Reference proteome</keyword>
<reference evidence="5" key="1">
    <citation type="submission" date="2021-12" db="EMBL/GenBank/DDBJ databases">
        <authorList>
            <person name="King R."/>
        </authorList>
    </citation>
    <scope>NUCLEOTIDE SEQUENCE</scope>
</reference>
<dbReference type="Pfam" id="PF12738">
    <property type="entry name" value="PTCB-BRCT"/>
    <property type="match status" value="1"/>
</dbReference>
<name>A0A9N9N599_9NEOP</name>
<evidence type="ECO:0000256" key="1">
    <source>
        <dbReference type="SAM" id="MobiDB-lite"/>
    </source>
</evidence>
<keyword evidence="2" id="KW-0472">Membrane</keyword>
<dbReference type="SMART" id="SM00325">
    <property type="entry name" value="RhoGEF"/>
    <property type="match status" value="1"/>
</dbReference>
<dbReference type="PANTHER" id="PTHR16777:SF2">
    <property type="entry name" value="PROTEIN ECT2"/>
    <property type="match status" value="1"/>
</dbReference>
<dbReference type="PROSITE" id="PS50010">
    <property type="entry name" value="DH_2"/>
    <property type="match status" value="1"/>
</dbReference>
<evidence type="ECO:0000313" key="6">
    <source>
        <dbReference type="Proteomes" id="UP001153714"/>
    </source>
</evidence>
<dbReference type="Gene3D" id="2.30.29.30">
    <property type="entry name" value="Pleckstrin-homology domain (PH domain)/Phosphotyrosine-binding domain (PTB)"/>
    <property type="match status" value="1"/>
</dbReference>
<dbReference type="OrthoDB" id="9997817at2759"/>
<dbReference type="PROSITE" id="PS00741">
    <property type="entry name" value="DH_1"/>
    <property type="match status" value="1"/>
</dbReference>
<feature type="region of interest" description="Disordered" evidence="1">
    <location>
        <begin position="1386"/>
        <end position="1422"/>
    </location>
</feature>
<dbReference type="GO" id="GO:2000431">
    <property type="term" value="P:regulation of cytokinesis, actomyosin contractile ring assembly"/>
    <property type="evidence" value="ECO:0007669"/>
    <property type="project" value="InterPro"/>
</dbReference>
<dbReference type="Gene3D" id="3.40.50.10190">
    <property type="entry name" value="BRCT domain"/>
    <property type="match status" value="3"/>
</dbReference>
<evidence type="ECO:0000313" key="5">
    <source>
        <dbReference type="EMBL" id="CAG9782918.1"/>
    </source>
</evidence>
<dbReference type="GO" id="GO:0005938">
    <property type="term" value="C:cell cortex"/>
    <property type="evidence" value="ECO:0007669"/>
    <property type="project" value="TreeGrafter"/>
</dbReference>
<dbReference type="InterPro" id="IPR049395">
    <property type="entry name" value="ECT2_PH"/>
</dbReference>
<dbReference type="GO" id="GO:0035556">
    <property type="term" value="P:intracellular signal transduction"/>
    <property type="evidence" value="ECO:0007669"/>
    <property type="project" value="InterPro"/>
</dbReference>
<dbReference type="InterPro" id="IPR049396">
    <property type="entry name" value="ECT2_BRCT0"/>
</dbReference>
<organism evidence="5 6">
    <name type="scientific">Diatraea saccharalis</name>
    <name type="common">sugarcane borer</name>
    <dbReference type="NCBI Taxonomy" id="40085"/>
    <lineage>
        <taxon>Eukaryota</taxon>
        <taxon>Metazoa</taxon>
        <taxon>Ecdysozoa</taxon>
        <taxon>Arthropoda</taxon>
        <taxon>Hexapoda</taxon>
        <taxon>Insecta</taxon>
        <taxon>Pterygota</taxon>
        <taxon>Neoptera</taxon>
        <taxon>Endopterygota</taxon>
        <taxon>Lepidoptera</taxon>
        <taxon>Glossata</taxon>
        <taxon>Ditrysia</taxon>
        <taxon>Pyraloidea</taxon>
        <taxon>Crambidae</taxon>
        <taxon>Crambinae</taxon>
        <taxon>Diatraea</taxon>
    </lineage>
</organism>
<dbReference type="GO" id="GO:0005634">
    <property type="term" value="C:nucleus"/>
    <property type="evidence" value="ECO:0007669"/>
    <property type="project" value="InterPro"/>
</dbReference>